<dbReference type="EMBL" id="JBHTKA010000004">
    <property type="protein sequence ID" value="MFD1000305.1"/>
    <property type="molecule type" value="Genomic_DNA"/>
</dbReference>
<accession>A0ABW3K4A3</accession>
<dbReference type="InterPro" id="IPR003313">
    <property type="entry name" value="AraC-bd"/>
</dbReference>
<dbReference type="PROSITE" id="PS01124">
    <property type="entry name" value="HTH_ARAC_FAMILY_2"/>
    <property type="match status" value="1"/>
</dbReference>
<dbReference type="Gene3D" id="2.60.120.10">
    <property type="entry name" value="Jelly Rolls"/>
    <property type="match status" value="1"/>
</dbReference>
<evidence type="ECO:0000256" key="3">
    <source>
        <dbReference type="ARBA" id="ARBA00023163"/>
    </source>
</evidence>
<dbReference type="SMART" id="SM00342">
    <property type="entry name" value="HTH_ARAC"/>
    <property type="match status" value="1"/>
</dbReference>
<dbReference type="Proteomes" id="UP001597112">
    <property type="component" value="Unassembled WGS sequence"/>
</dbReference>
<name>A0ABW3K4A3_9BACT</name>
<dbReference type="SUPFAM" id="SSF51182">
    <property type="entry name" value="RmlC-like cupins"/>
    <property type="match status" value="1"/>
</dbReference>
<dbReference type="InterPro" id="IPR018060">
    <property type="entry name" value="HTH_AraC"/>
</dbReference>
<keyword evidence="6" id="KW-1185">Reference proteome</keyword>
<evidence type="ECO:0000256" key="1">
    <source>
        <dbReference type="ARBA" id="ARBA00023015"/>
    </source>
</evidence>
<feature type="domain" description="HTH araC/xylS-type" evidence="4">
    <location>
        <begin position="185"/>
        <end position="287"/>
    </location>
</feature>
<keyword evidence="1" id="KW-0805">Transcription regulation</keyword>
<reference evidence="6" key="1">
    <citation type="journal article" date="2019" name="Int. J. Syst. Evol. Microbiol.">
        <title>The Global Catalogue of Microorganisms (GCM) 10K type strain sequencing project: providing services to taxonomists for standard genome sequencing and annotation.</title>
        <authorList>
            <consortium name="The Broad Institute Genomics Platform"/>
            <consortium name="The Broad Institute Genome Sequencing Center for Infectious Disease"/>
            <person name="Wu L."/>
            <person name="Ma J."/>
        </authorList>
    </citation>
    <scope>NUCLEOTIDE SEQUENCE [LARGE SCALE GENOMIC DNA]</scope>
    <source>
        <strain evidence="6">CCUG 58938</strain>
    </source>
</reference>
<evidence type="ECO:0000256" key="2">
    <source>
        <dbReference type="ARBA" id="ARBA00023125"/>
    </source>
</evidence>
<evidence type="ECO:0000259" key="4">
    <source>
        <dbReference type="PROSITE" id="PS01124"/>
    </source>
</evidence>
<dbReference type="InterPro" id="IPR009057">
    <property type="entry name" value="Homeodomain-like_sf"/>
</dbReference>
<organism evidence="5 6">
    <name type="scientific">Ohtaekwangia kribbensis</name>
    <dbReference type="NCBI Taxonomy" id="688913"/>
    <lineage>
        <taxon>Bacteria</taxon>
        <taxon>Pseudomonadati</taxon>
        <taxon>Bacteroidota</taxon>
        <taxon>Cytophagia</taxon>
        <taxon>Cytophagales</taxon>
        <taxon>Fulvivirgaceae</taxon>
        <taxon>Ohtaekwangia</taxon>
    </lineage>
</organism>
<dbReference type="PANTHER" id="PTHR43280:SF32">
    <property type="entry name" value="TRANSCRIPTIONAL REGULATORY PROTEIN"/>
    <property type="match status" value="1"/>
</dbReference>
<dbReference type="InterPro" id="IPR014710">
    <property type="entry name" value="RmlC-like_jellyroll"/>
</dbReference>
<dbReference type="Pfam" id="PF02311">
    <property type="entry name" value="AraC_binding"/>
    <property type="match status" value="1"/>
</dbReference>
<protein>
    <submittedName>
        <fullName evidence="5">Helix-turn-helix domain-containing protein</fullName>
    </submittedName>
</protein>
<dbReference type="Gene3D" id="1.10.10.60">
    <property type="entry name" value="Homeodomain-like"/>
    <property type="match status" value="1"/>
</dbReference>
<dbReference type="InterPro" id="IPR020449">
    <property type="entry name" value="Tscrpt_reg_AraC-type_HTH"/>
</dbReference>
<comment type="caution">
    <text evidence="5">The sequence shown here is derived from an EMBL/GenBank/DDBJ whole genome shotgun (WGS) entry which is preliminary data.</text>
</comment>
<dbReference type="CDD" id="cd06999">
    <property type="entry name" value="cupin_HpaA-like_N"/>
    <property type="match status" value="1"/>
</dbReference>
<dbReference type="PANTHER" id="PTHR43280">
    <property type="entry name" value="ARAC-FAMILY TRANSCRIPTIONAL REGULATOR"/>
    <property type="match status" value="1"/>
</dbReference>
<keyword evidence="3" id="KW-0804">Transcription</keyword>
<sequence length="287" mass="32473">MKLKNYNGLYKEHVACTSPFYIYSESIRDRSALFNWKVEPHLHTNLYQIFLIESTSVKVDTTSGVHELSAPAAIFIPPGIVHGFEFDTHVTGRIITIADTFVDSILKSASNIQVKLKNLSVITEFQQVSDFRELVTLAFAVHNEVADEQIGKDFAVKTLVSLLLVKLFRLISASYCNEASVSLFEDYYRDFQNSVKKSGPFTKSVAQYASELNITTVHLNRICQAVAGKPASWLIQEHAVREAQKLLRYTSQSVSEIAYQLNFSAPEYFARLFKKHTGMTPVSFRKQ</sequence>
<dbReference type="InterPro" id="IPR047264">
    <property type="entry name" value="Cupin_HpaA-like_N"/>
</dbReference>
<dbReference type="RefSeq" id="WP_377579709.1">
    <property type="nucleotide sequence ID" value="NZ_JBHTKA010000004.1"/>
</dbReference>
<gene>
    <name evidence="5" type="ORF">ACFQ21_13360</name>
</gene>
<proteinExistence type="predicted"/>
<keyword evidence="2" id="KW-0238">DNA-binding</keyword>
<dbReference type="Pfam" id="PF12833">
    <property type="entry name" value="HTH_18"/>
    <property type="match status" value="1"/>
</dbReference>
<dbReference type="PRINTS" id="PR00032">
    <property type="entry name" value="HTHARAC"/>
</dbReference>
<evidence type="ECO:0000313" key="5">
    <source>
        <dbReference type="EMBL" id="MFD1000305.1"/>
    </source>
</evidence>
<evidence type="ECO:0000313" key="6">
    <source>
        <dbReference type="Proteomes" id="UP001597112"/>
    </source>
</evidence>
<dbReference type="SUPFAM" id="SSF46689">
    <property type="entry name" value="Homeodomain-like"/>
    <property type="match status" value="1"/>
</dbReference>
<dbReference type="InterPro" id="IPR011051">
    <property type="entry name" value="RmlC_Cupin_sf"/>
</dbReference>